<reference evidence="4" key="3">
    <citation type="submission" date="2023-03" db="UniProtKB">
        <authorList>
            <consortium name="EnsemblPlants"/>
        </authorList>
    </citation>
    <scope>IDENTIFICATION</scope>
    <source>
        <strain evidence="4">cv. Chiifu-401-42</strain>
    </source>
</reference>
<dbReference type="InterPro" id="IPR005379">
    <property type="entry name" value="FDM1-5/IDN2_XH"/>
</dbReference>
<keyword evidence="5" id="KW-1185">Reference proteome</keyword>
<dbReference type="Gramene" id="Bra008367.1">
    <property type="protein sequence ID" value="Bra008367.1-P"/>
    <property type="gene ID" value="Bra008367"/>
</dbReference>
<dbReference type="eggNOG" id="ENOG502QWMB">
    <property type="taxonomic scope" value="Eukaryota"/>
</dbReference>
<dbReference type="OMA" id="WIAINST"/>
<sequence>MKEKDEMINAHNEKMSSMQQKARDYLASVKNEHEKAAQHLEAQRKEFEERERYLDKCQTLNKTERRKLQWQKQKNLMATEEQNKADEEMTRLAKQQQMSYVRVKKLEKKLDDELALELEIERMRGGLQVMGHMEDPDMKEEIEKTKEKLREKEEESEYQESILQALVVKHGYTNDELQDARKALIRVSNSLSLCALPFDVLILTRVKLSKERYLAEEADVEAATLCSLWDNHLRDSAWHPIKVIQIDGIHKYVLDEEDEKLKELKKELGDEVFEAVTQALMERNEYNGSGRYIVPELWNFKEGRKATLKEGVVYLMKLWTHLKPKPKRKRK</sequence>
<dbReference type="PANTHER" id="PTHR21596:SF23">
    <property type="entry name" value="FACTOR OF DNA METHYLATION 4"/>
    <property type="match status" value="1"/>
</dbReference>
<dbReference type="Pfam" id="PF03469">
    <property type="entry name" value="XH"/>
    <property type="match status" value="1"/>
</dbReference>
<proteinExistence type="predicted"/>
<dbReference type="PANTHER" id="PTHR21596">
    <property type="entry name" value="RIBONUCLEASE P SUBUNIT P38"/>
    <property type="match status" value="1"/>
</dbReference>
<dbReference type="GO" id="GO:0080188">
    <property type="term" value="P:gene silencing by siRNA-directed DNA methylation"/>
    <property type="evidence" value="ECO:0007669"/>
    <property type="project" value="InterPro"/>
</dbReference>
<dbReference type="AlphaFoldDB" id="M4CVX0"/>
<dbReference type="EnsemblPlants" id="Bra008367.1">
    <property type="protein sequence ID" value="Bra008367.1-P"/>
    <property type="gene ID" value="Bra008367"/>
</dbReference>
<protein>
    <recommendedName>
        <fullName evidence="3">Factor of DNA methylation 1-5/IDN2 domain-containing protein</fullName>
    </recommendedName>
</protein>
<dbReference type="InParanoid" id="M4CVX0"/>
<feature type="region of interest" description="Disordered" evidence="2">
    <location>
        <begin position="1"/>
        <end position="23"/>
    </location>
</feature>
<reference evidence="4 5" key="2">
    <citation type="journal article" date="2018" name="Hortic Res">
        <title>Improved Brassica rapa reference genome by single-molecule sequencing and chromosome conformation capture technologies.</title>
        <authorList>
            <person name="Zhang L."/>
            <person name="Cai X."/>
            <person name="Wu J."/>
            <person name="Liu M."/>
            <person name="Grob S."/>
            <person name="Cheng F."/>
            <person name="Liang J."/>
            <person name="Cai C."/>
            <person name="Liu Z."/>
            <person name="Liu B."/>
            <person name="Wang F."/>
            <person name="Li S."/>
            <person name="Liu F."/>
            <person name="Li X."/>
            <person name="Cheng L."/>
            <person name="Yang W."/>
            <person name="Li M.H."/>
            <person name="Grossniklaus U."/>
            <person name="Zheng H."/>
            <person name="Wang X."/>
        </authorList>
    </citation>
    <scope>NUCLEOTIDE SEQUENCE [LARGE SCALE GENOMIC DNA]</scope>
    <source>
        <strain evidence="4 5">cv. Chiifu-401-42</strain>
    </source>
</reference>
<accession>M4CVX0</accession>
<evidence type="ECO:0000313" key="4">
    <source>
        <dbReference type="EnsemblPlants" id="Bra008367.1-P"/>
    </source>
</evidence>
<dbReference type="Proteomes" id="UP000011750">
    <property type="component" value="Chromosome A02"/>
</dbReference>
<evidence type="ECO:0000313" key="5">
    <source>
        <dbReference type="Proteomes" id="UP000011750"/>
    </source>
</evidence>
<dbReference type="HOGENOM" id="CLU_021775_2_1_1"/>
<feature type="coiled-coil region" evidence="1">
    <location>
        <begin position="135"/>
        <end position="162"/>
    </location>
</feature>
<name>M4CVX0_BRACM</name>
<reference evidence="4 5" key="1">
    <citation type="journal article" date="2011" name="Nat. Genet.">
        <title>The genome of the mesopolyploid crop species Brassica rapa.</title>
        <authorList>
            <consortium name="Brassica rapa Genome Sequencing Project Consortium"/>
            <person name="Wang X."/>
            <person name="Wang H."/>
            <person name="Wang J."/>
            <person name="Sun R."/>
            <person name="Wu J."/>
            <person name="Liu S."/>
            <person name="Bai Y."/>
            <person name="Mun J.H."/>
            <person name="Bancroft I."/>
            <person name="Cheng F."/>
            <person name="Huang S."/>
            <person name="Li X."/>
            <person name="Hua W."/>
            <person name="Wang J."/>
            <person name="Wang X."/>
            <person name="Freeling M."/>
            <person name="Pires J.C."/>
            <person name="Paterson A.H."/>
            <person name="Chalhoub B."/>
            <person name="Wang B."/>
            <person name="Hayward A."/>
            <person name="Sharpe A.G."/>
            <person name="Park B.S."/>
            <person name="Weisshaar B."/>
            <person name="Liu B."/>
            <person name="Li B."/>
            <person name="Liu B."/>
            <person name="Tong C."/>
            <person name="Song C."/>
            <person name="Duran C."/>
            <person name="Peng C."/>
            <person name="Geng C."/>
            <person name="Koh C."/>
            <person name="Lin C."/>
            <person name="Edwards D."/>
            <person name="Mu D."/>
            <person name="Shen D."/>
            <person name="Soumpourou E."/>
            <person name="Li F."/>
            <person name="Fraser F."/>
            <person name="Conant G."/>
            <person name="Lassalle G."/>
            <person name="King G.J."/>
            <person name="Bonnema G."/>
            <person name="Tang H."/>
            <person name="Wang H."/>
            <person name="Belcram H."/>
            <person name="Zhou H."/>
            <person name="Hirakawa H."/>
            <person name="Abe H."/>
            <person name="Guo H."/>
            <person name="Wang H."/>
            <person name="Jin H."/>
            <person name="Parkin I.A."/>
            <person name="Batley J."/>
            <person name="Kim J.S."/>
            <person name="Just J."/>
            <person name="Li J."/>
            <person name="Xu J."/>
            <person name="Deng J."/>
            <person name="Kim J.A."/>
            <person name="Li J."/>
            <person name="Yu J."/>
            <person name="Meng J."/>
            <person name="Wang J."/>
            <person name="Min J."/>
            <person name="Poulain J."/>
            <person name="Wang J."/>
            <person name="Hatakeyama K."/>
            <person name="Wu K."/>
            <person name="Wang L."/>
            <person name="Fang L."/>
            <person name="Trick M."/>
            <person name="Links M.G."/>
            <person name="Zhao M."/>
            <person name="Jin M."/>
            <person name="Ramchiary N."/>
            <person name="Drou N."/>
            <person name="Berkman P.J."/>
            <person name="Cai Q."/>
            <person name="Huang Q."/>
            <person name="Li R."/>
            <person name="Tabata S."/>
            <person name="Cheng S."/>
            <person name="Zhang S."/>
            <person name="Zhang S."/>
            <person name="Huang S."/>
            <person name="Sato S."/>
            <person name="Sun S."/>
            <person name="Kwon S.J."/>
            <person name="Choi S.R."/>
            <person name="Lee T.H."/>
            <person name="Fan W."/>
            <person name="Zhao X."/>
            <person name="Tan X."/>
            <person name="Xu X."/>
            <person name="Wang Y."/>
            <person name="Qiu Y."/>
            <person name="Yin Y."/>
            <person name="Li Y."/>
            <person name="Du Y."/>
            <person name="Liao Y."/>
            <person name="Lim Y."/>
            <person name="Narusaka Y."/>
            <person name="Wang Y."/>
            <person name="Wang Z."/>
            <person name="Li Z."/>
            <person name="Wang Z."/>
            <person name="Xiong Z."/>
            <person name="Zhang Z."/>
        </authorList>
    </citation>
    <scope>NUCLEOTIDE SEQUENCE [LARGE SCALE GENOMIC DNA]</scope>
    <source>
        <strain evidence="4 5">cv. Chiifu-401-42</strain>
    </source>
</reference>
<feature type="compositionally biased region" description="Basic and acidic residues" evidence="2">
    <location>
        <begin position="1"/>
        <end position="14"/>
    </location>
</feature>
<dbReference type="STRING" id="51351.M4CVX0"/>
<keyword evidence="1" id="KW-0175">Coiled coil</keyword>
<evidence type="ECO:0000259" key="3">
    <source>
        <dbReference type="Pfam" id="PF03469"/>
    </source>
</evidence>
<dbReference type="InterPro" id="IPR045177">
    <property type="entry name" value="FDM1-5/IDN2"/>
</dbReference>
<organism evidence="4 5">
    <name type="scientific">Brassica campestris</name>
    <name type="common">Field mustard</name>
    <dbReference type="NCBI Taxonomy" id="3711"/>
    <lineage>
        <taxon>Eukaryota</taxon>
        <taxon>Viridiplantae</taxon>
        <taxon>Streptophyta</taxon>
        <taxon>Embryophyta</taxon>
        <taxon>Tracheophyta</taxon>
        <taxon>Spermatophyta</taxon>
        <taxon>Magnoliopsida</taxon>
        <taxon>eudicotyledons</taxon>
        <taxon>Gunneridae</taxon>
        <taxon>Pentapetalae</taxon>
        <taxon>rosids</taxon>
        <taxon>malvids</taxon>
        <taxon>Brassicales</taxon>
        <taxon>Brassicaceae</taxon>
        <taxon>Brassiceae</taxon>
        <taxon>Brassica</taxon>
    </lineage>
</organism>
<feature type="domain" description="Factor of DNA methylation 1-5/IDN2" evidence="3">
    <location>
        <begin position="207"/>
        <end position="324"/>
    </location>
</feature>
<evidence type="ECO:0000256" key="2">
    <source>
        <dbReference type="SAM" id="MobiDB-lite"/>
    </source>
</evidence>
<evidence type="ECO:0000256" key="1">
    <source>
        <dbReference type="SAM" id="Coils"/>
    </source>
</evidence>